<gene>
    <name evidence="1" type="ORF">BaRGS_00016842</name>
</gene>
<sequence>MLHSTTATISAPVTVGLSSGGGFGLVKSINESCVTGGSADNGQRVICTQQGLACVLVRLLAWWPAETGTLLMPCIA</sequence>
<protein>
    <recommendedName>
        <fullName evidence="3">Hydrophobin</fullName>
    </recommendedName>
</protein>
<proteinExistence type="predicted"/>
<dbReference type="AlphaFoldDB" id="A0ABD0KXX7"/>
<accession>A0ABD0KXX7</accession>
<evidence type="ECO:0000313" key="1">
    <source>
        <dbReference type="EMBL" id="KAK7491823.1"/>
    </source>
</evidence>
<comment type="caution">
    <text evidence="1">The sequence shown here is derived from an EMBL/GenBank/DDBJ whole genome shotgun (WGS) entry which is preliminary data.</text>
</comment>
<evidence type="ECO:0000313" key="2">
    <source>
        <dbReference type="Proteomes" id="UP001519460"/>
    </source>
</evidence>
<keyword evidence="2" id="KW-1185">Reference proteome</keyword>
<organism evidence="1 2">
    <name type="scientific">Batillaria attramentaria</name>
    <dbReference type="NCBI Taxonomy" id="370345"/>
    <lineage>
        <taxon>Eukaryota</taxon>
        <taxon>Metazoa</taxon>
        <taxon>Spiralia</taxon>
        <taxon>Lophotrochozoa</taxon>
        <taxon>Mollusca</taxon>
        <taxon>Gastropoda</taxon>
        <taxon>Caenogastropoda</taxon>
        <taxon>Sorbeoconcha</taxon>
        <taxon>Cerithioidea</taxon>
        <taxon>Batillariidae</taxon>
        <taxon>Batillaria</taxon>
    </lineage>
</organism>
<reference evidence="1 2" key="1">
    <citation type="journal article" date="2023" name="Sci. Data">
        <title>Genome assembly of the Korean intertidal mud-creeper Batillaria attramentaria.</title>
        <authorList>
            <person name="Patra A.K."/>
            <person name="Ho P.T."/>
            <person name="Jun S."/>
            <person name="Lee S.J."/>
            <person name="Kim Y."/>
            <person name="Won Y.J."/>
        </authorList>
    </citation>
    <scope>NUCLEOTIDE SEQUENCE [LARGE SCALE GENOMIC DNA]</scope>
    <source>
        <strain evidence="1">Wonlab-2016</strain>
    </source>
</reference>
<evidence type="ECO:0008006" key="3">
    <source>
        <dbReference type="Google" id="ProtNLM"/>
    </source>
</evidence>
<feature type="non-terminal residue" evidence="1">
    <location>
        <position position="76"/>
    </location>
</feature>
<name>A0ABD0KXX7_9CAEN</name>
<dbReference type="Proteomes" id="UP001519460">
    <property type="component" value="Unassembled WGS sequence"/>
</dbReference>
<dbReference type="EMBL" id="JACVVK020000109">
    <property type="protein sequence ID" value="KAK7491823.1"/>
    <property type="molecule type" value="Genomic_DNA"/>
</dbReference>